<dbReference type="AlphaFoldDB" id="A0ABD3XXP2"/>
<dbReference type="Pfam" id="PF18758">
    <property type="entry name" value="KDZ"/>
    <property type="match status" value="1"/>
</dbReference>
<comment type="caution">
    <text evidence="1">The sequence shown here is derived from an EMBL/GenBank/DDBJ whole genome shotgun (WGS) entry which is preliminary data.</text>
</comment>
<name>A0ABD3XXP2_SINWO</name>
<proteinExistence type="predicted"/>
<dbReference type="EMBL" id="JBJQND010000001">
    <property type="protein sequence ID" value="KAL3890931.1"/>
    <property type="molecule type" value="Genomic_DNA"/>
</dbReference>
<evidence type="ECO:0000313" key="2">
    <source>
        <dbReference type="Proteomes" id="UP001634394"/>
    </source>
</evidence>
<reference evidence="1 2" key="1">
    <citation type="submission" date="2024-11" db="EMBL/GenBank/DDBJ databases">
        <title>Chromosome-level genome assembly of the freshwater bivalve Anodonta woodiana.</title>
        <authorList>
            <person name="Chen X."/>
        </authorList>
    </citation>
    <scope>NUCLEOTIDE SEQUENCE [LARGE SCALE GENOMIC DNA]</scope>
    <source>
        <strain evidence="1">MN2024</strain>
        <tissue evidence="1">Gills</tissue>
    </source>
</reference>
<gene>
    <name evidence="1" type="ORF">ACJMK2_003200</name>
</gene>
<dbReference type="PANTHER" id="PTHR33096:SF1">
    <property type="entry name" value="CXC1-LIKE CYSTEINE CLUSTER ASSOCIATED WITH KDZ TRANSPOSASES DOMAIN-CONTAINING PROTEIN"/>
    <property type="match status" value="1"/>
</dbReference>
<sequence>MGRFFKKFPRFKKIVYHGTRRRTGYVRFSVPRSSSVPTPVHSSGVQSAATEFESIPSSSASSIHASYDDTGRGPLARYQSKRQKLAEAWSALRANLLDARVEEMSPATYKCSKCCKEEQEIIRCLDCSTFAYYCPMCCNEVHHTVLFHTPQLWKLPRVAIHIDLMEQATMLQLEGQLSLRAFCDALSSMNKYQIHDLREVENIYRLIIGDCSNEYRYHSTIFKSGRNLIGQLDFGKCPPCSQGFTKVICMDANFGLVHKQSSGLGQGLMKARHENTYFMNQDQVDSFVDSYNDPKRSEGCSSFQAGNILNMGHGETLSYAVNLLENFIHEGQKEEKVIAIYDIACMLHKHLKKNVKNDILDWVSFCVPVFHSFAHNMSCQLQYGQRNVTGTGLTDGEGMERLWSYLRCFFQNNQRDELGQQTGSSGGCLVLLHFRISQINFQGLENYVKKSYSNYNFFYQWSSYKTTDHYKNIKCNISCNLQYYECFTNETFYMSQCPYSSVWLVTFLSGTVPRLVLYVDYSFRA</sequence>
<organism evidence="1 2">
    <name type="scientific">Sinanodonta woodiana</name>
    <name type="common">Chinese pond mussel</name>
    <name type="synonym">Anodonta woodiana</name>
    <dbReference type="NCBI Taxonomy" id="1069815"/>
    <lineage>
        <taxon>Eukaryota</taxon>
        <taxon>Metazoa</taxon>
        <taxon>Spiralia</taxon>
        <taxon>Lophotrochozoa</taxon>
        <taxon>Mollusca</taxon>
        <taxon>Bivalvia</taxon>
        <taxon>Autobranchia</taxon>
        <taxon>Heteroconchia</taxon>
        <taxon>Palaeoheterodonta</taxon>
        <taxon>Unionida</taxon>
        <taxon>Unionoidea</taxon>
        <taxon>Unionidae</taxon>
        <taxon>Unioninae</taxon>
        <taxon>Sinanodonta</taxon>
    </lineage>
</organism>
<keyword evidence="2" id="KW-1185">Reference proteome</keyword>
<dbReference type="InterPro" id="IPR040521">
    <property type="entry name" value="KDZ"/>
</dbReference>
<protein>
    <recommendedName>
        <fullName evidence="3">CxC3 like cysteine cluster domain-containing protein</fullName>
    </recommendedName>
</protein>
<evidence type="ECO:0000313" key="1">
    <source>
        <dbReference type="EMBL" id="KAL3890931.1"/>
    </source>
</evidence>
<accession>A0ABD3XXP2</accession>
<dbReference type="Proteomes" id="UP001634394">
    <property type="component" value="Unassembled WGS sequence"/>
</dbReference>
<dbReference type="PANTHER" id="PTHR33096">
    <property type="entry name" value="CXC2 DOMAIN-CONTAINING PROTEIN"/>
    <property type="match status" value="1"/>
</dbReference>
<evidence type="ECO:0008006" key="3">
    <source>
        <dbReference type="Google" id="ProtNLM"/>
    </source>
</evidence>